<protein>
    <submittedName>
        <fullName evidence="2 3">Uncharacterized protein</fullName>
    </submittedName>
</protein>
<reference evidence="2 3" key="1">
    <citation type="journal article" date="2010" name="Nature">
        <title>Genome sequencing and analysis of the model grass Brachypodium distachyon.</title>
        <authorList>
            <consortium name="International Brachypodium Initiative"/>
        </authorList>
    </citation>
    <scope>NUCLEOTIDE SEQUENCE [LARGE SCALE GENOMIC DNA]</scope>
    <source>
        <strain evidence="2 3">Bd21</strain>
    </source>
</reference>
<keyword evidence="1" id="KW-0472">Membrane</keyword>
<evidence type="ECO:0000313" key="3">
    <source>
        <dbReference type="EnsemblPlants" id="KQK13109"/>
    </source>
</evidence>
<evidence type="ECO:0000313" key="4">
    <source>
        <dbReference type="Proteomes" id="UP000008810"/>
    </source>
</evidence>
<reference evidence="2" key="2">
    <citation type="submission" date="2017-06" db="EMBL/GenBank/DDBJ databases">
        <title>WGS assembly of Brachypodium distachyon.</title>
        <authorList>
            <consortium name="The International Brachypodium Initiative"/>
            <person name="Lucas S."/>
            <person name="Harmon-Smith M."/>
            <person name="Lail K."/>
            <person name="Tice H."/>
            <person name="Grimwood J."/>
            <person name="Bruce D."/>
            <person name="Barry K."/>
            <person name="Shu S."/>
            <person name="Lindquist E."/>
            <person name="Wang M."/>
            <person name="Pitluck S."/>
            <person name="Vogel J.P."/>
            <person name="Garvin D.F."/>
            <person name="Mockler T.C."/>
            <person name="Schmutz J."/>
            <person name="Rokhsar D."/>
            <person name="Bevan M.W."/>
        </authorList>
    </citation>
    <scope>NUCLEOTIDE SEQUENCE</scope>
    <source>
        <strain evidence="2">Bd21</strain>
    </source>
</reference>
<evidence type="ECO:0000256" key="1">
    <source>
        <dbReference type="SAM" id="Phobius"/>
    </source>
</evidence>
<dbReference type="EnsemblPlants" id="KQK13109">
    <property type="protein sequence ID" value="KQK13109"/>
    <property type="gene ID" value="BRADI_1g08135v3"/>
</dbReference>
<organism evidence="2">
    <name type="scientific">Brachypodium distachyon</name>
    <name type="common">Purple false brome</name>
    <name type="synonym">Trachynia distachya</name>
    <dbReference type="NCBI Taxonomy" id="15368"/>
    <lineage>
        <taxon>Eukaryota</taxon>
        <taxon>Viridiplantae</taxon>
        <taxon>Streptophyta</taxon>
        <taxon>Embryophyta</taxon>
        <taxon>Tracheophyta</taxon>
        <taxon>Spermatophyta</taxon>
        <taxon>Magnoliopsida</taxon>
        <taxon>Liliopsida</taxon>
        <taxon>Poales</taxon>
        <taxon>Poaceae</taxon>
        <taxon>BOP clade</taxon>
        <taxon>Pooideae</taxon>
        <taxon>Stipodae</taxon>
        <taxon>Brachypodieae</taxon>
        <taxon>Brachypodium</taxon>
    </lineage>
</organism>
<dbReference type="EMBL" id="CM000880">
    <property type="protein sequence ID" value="KQK13110.1"/>
    <property type="molecule type" value="Genomic_DNA"/>
</dbReference>
<reference evidence="3" key="3">
    <citation type="submission" date="2018-08" db="UniProtKB">
        <authorList>
            <consortium name="EnsemblPlants"/>
        </authorList>
    </citation>
    <scope>IDENTIFICATION</scope>
    <source>
        <strain evidence="3">cv. Bd21</strain>
    </source>
</reference>
<name>A0A0Q3GRR5_BRADI</name>
<accession>A0A0Q3GRR5</accession>
<feature type="transmembrane region" description="Helical" evidence="1">
    <location>
        <begin position="6"/>
        <end position="26"/>
    </location>
</feature>
<sequence>MIVLGGYLYCLYFVAYVCNQSLVMLLDLHYTAQAKVYSVKKHGLIGGNERHNC</sequence>
<keyword evidence="1" id="KW-1133">Transmembrane helix</keyword>
<gene>
    <name evidence="2" type="ORF">BRADI_1g08135v3</name>
</gene>
<dbReference type="OrthoDB" id="2012261at2759"/>
<dbReference type="Gramene" id="KQK13109">
    <property type="protein sequence ID" value="KQK13109"/>
    <property type="gene ID" value="BRADI_1g08135v3"/>
</dbReference>
<dbReference type="AlphaFoldDB" id="A0A0Q3GRR5"/>
<dbReference type="Proteomes" id="UP000008810">
    <property type="component" value="Chromosome 1"/>
</dbReference>
<dbReference type="EMBL" id="CM000880">
    <property type="protein sequence ID" value="KQK13109.1"/>
    <property type="molecule type" value="Genomic_DNA"/>
</dbReference>
<proteinExistence type="predicted"/>
<dbReference type="Gramene" id="KQK13110">
    <property type="protein sequence ID" value="KQK13110"/>
    <property type="gene ID" value="BRADI_1g08135v3"/>
</dbReference>
<keyword evidence="1" id="KW-0812">Transmembrane</keyword>
<keyword evidence="4" id="KW-1185">Reference proteome</keyword>
<dbReference type="EnsemblPlants" id="KQK13110">
    <property type="protein sequence ID" value="KQK13110"/>
    <property type="gene ID" value="BRADI_1g08135v3"/>
</dbReference>
<evidence type="ECO:0000313" key="2">
    <source>
        <dbReference type="EMBL" id="KQK13109.1"/>
    </source>
</evidence>
<dbReference type="InParanoid" id="A0A0Q3GRR5"/>